<dbReference type="Pfam" id="PF07793">
    <property type="entry name" value="DUF1631"/>
    <property type="match status" value="1"/>
</dbReference>
<feature type="region of interest" description="Disordered" evidence="2">
    <location>
        <begin position="655"/>
        <end position="674"/>
    </location>
</feature>
<keyword evidence="4" id="KW-1185">Reference proteome</keyword>
<evidence type="ECO:0000256" key="1">
    <source>
        <dbReference type="SAM" id="Coils"/>
    </source>
</evidence>
<dbReference type="RefSeq" id="WP_343793092.1">
    <property type="nucleotide sequence ID" value="NZ_BAAAEU010000024.1"/>
</dbReference>
<dbReference type="InterPro" id="IPR012434">
    <property type="entry name" value="DUF1631"/>
</dbReference>
<reference evidence="3 4" key="1">
    <citation type="journal article" date="2019" name="Int. J. Syst. Evol. Microbiol.">
        <title>The Global Catalogue of Microorganisms (GCM) 10K type strain sequencing project: providing services to taxonomists for standard genome sequencing and annotation.</title>
        <authorList>
            <consortium name="The Broad Institute Genomics Platform"/>
            <consortium name="The Broad Institute Genome Sequencing Center for Infectious Disease"/>
            <person name="Wu L."/>
            <person name="Ma J."/>
        </authorList>
    </citation>
    <scope>NUCLEOTIDE SEQUENCE [LARGE SCALE GENOMIC DNA]</scope>
    <source>
        <strain evidence="3 4">JCM 15421</strain>
    </source>
</reference>
<keyword evidence="1" id="KW-0175">Coiled coil</keyword>
<proteinExistence type="predicted"/>
<accession>A0ABN1IV49</accession>
<evidence type="ECO:0000313" key="3">
    <source>
        <dbReference type="EMBL" id="GAA0721975.1"/>
    </source>
</evidence>
<feature type="coiled-coil region" evidence="1">
    <location>
        <begin position="493"/>
        <end position="520"/>
    </location>
</feature>
<evidence type="ECO:0000313" key="4">
    <source>
        <dbReference type="Proteomes" id="UP001501523"/>
    </source>
</evidence>
<dbReference type="Proteomes" id="UP001501523">
    <property type="component" value="Unassembled WGS sequence"/>
</dbReference>
<gene>
    <name evidence="3" type="ORF">GCM10009105_32760</name>
</gene>
<organism evidence="3 4">
    <name type="scientific">Dokdonella soli</name>
    <dbReference type="NCBI Taxonomy" id="529810"/>
    <lineage>
        <taxon>Bacteria</taxon>
        <taxon>Pseudomonadati</taxon>
        <taxon>Pseudomonadota</taxon>
        <taxon>Gammaproteobacteria</taxon>
        <taxon>Lysobacterales</taxon>
        <taxon>Rhodanobacteraceae</taxon>
        <taxon>Dokdonella</taxon>
    </lineage>
</organism>
<dbReference type="EMBL" id="BAAAEU010000024">
    <property type="protein sequence ID" value="GAA0721975.1"/>
    <property type="molecule type" value="Genomic_DNA"/>
</dbReference>
<evidence type="ECO:0000256" key="2">
    <source>
        <dbReference type="SAM" id="MobiDB-lite"/>
    </source>
</evidence>
<protein>
    <submittedName>
        <fullName evidence="3">DUF1631 domain-containing protein</fullName>
    </submittedName>
</protein>
<comment type="caution">
    <text evidence="3">The sequence shown here is derived from an EMBL/GenBank/DDBJ whole genome shotgun (WGS) entry which is preliminary data.</text>
</comment>
<feature type="compositionally biased region" description="Low complexity" evidence="2">
    <location>
        <begin position="655"/>
        <end position="668"/>
    </location>
</feature>
<sequence length="810" mass="88686">MTAAKDTPNVIDLQQRQTVASSTDRLGDLLKLVRGISLKRINGLVGTLFENVDDALFDLAERAGSNAIQTEYFDGMREVRKKRQLVERLFQEEATKAFGEFADGKLKPIKPDVAPQQAHAGLSLVDDVELEESLAVTSMVAKAENRLQRSLYQVNQRLAVIIGGGKVDDANNPIGPAVLGNAFRAAIREFDVNVQVKLIIYKLFDRYVMAGLDPVYEEVNIELIRAGVLPQVRHVMPHGARPPAPAGMQRGVPGQPQAGQGAAAGVSAYYDPAVGDLQIEIYNTLRSLLASRHSGSDYVSSAGDPGSATGVGLPGLSPTDLLSALTILQNQSMAAQARADSVSDAAQAVQQIKRELLEQVGKLSDDSKERRVSTADEDTIDLVGMLFEYILQDRNLPAQMQALFGRLQIPYLKVAILDKHLFAQKSHPARRLLDALAEAGKSWSEESDRDHRLYERIKTSVETVLRDFDDDVGVFERELATFSDFVDSHHKRAELAEQRAAEATRGREKLQEARRTAAREILKRIDERNLPPVVHTVLSRPWANYLVLTLLRQGEGSDEWRNALRFADEFVWSAQPKTTENEHTRLRALLPQLEKALRHGLATVAYHESDVKQLMHELSQFYKRLLDGQKVETKTAKEVIVENLAPIVPAAASEDGASGAEGAAAPAPTVTQSPVEEVVLSSGEPDTEAPVEVLAEDDEHLRAVRELKVGTWIEFIDDSGGRERAKLSWISPISSKYLFVNRRGLKVCDKTVSALAVEMRSGSAVVLEEVPLFDRALDAIVARLRHANDGADAPAAPATATTPGGSAQAP</sequence>
<feature type="region of interest" description="Disordered" evidence="2">
    <location>
        <begin position="790"/>
        <end position="810"/>
    </location>
</feature>
<name>A0ABN1IV49_9GAMM</name>